<evidence type="ECO:0000313" key="2">
    <source>
        <dbReference type="EMBL" id="SCU81030.1"/>
    </source>
</evidence>
<dbReference type="AlphaFoldDB" id="A0A1G4IVL4"/>
<reference evidence="3" key="1">
    <citation type="submission" date="2016-03" db="EMBL/GenBank/DDBJ databases">
        <authorList>
            <person name="Devillers H."/>
        </authorList>
    </citation>
    <scope>NUCLEOTIDE SEQUENCE [LARGE SCALE GENOMIC DNA]</scope>
</reference>
<name>A0A1G4IVL4_9SACH</name>
<dbReference type="OrthoDB" id="4036555at2759"/>
<feature type="compositionally biased region" description="Polar residues" evidence="1">
    <location>
        <begin position="93"/>
        <end position="106"/>
    </location>
</feature>
<keyword evidence="3" id="KW-1185">Reference proteome</keyword>
<sequence>MNNRSPTKLRRALSGKSVNRRSNPVSPKKLDKLLVVRSGPESPLRKPLLQNNCDGKFEFFEQTAADQKTVDRQYQKLRKNKCQKFPDIENTSHNKTTPDVNLSGQDSRLPLADLNVEEHAGTWEYCMSSSSPSRTTSDSPLRSTNYRDVDSSSLNSVQKLIYEK</sequence>
<gene>
    <name evidence="2" type="ORF">LADA_0B10836G</name>
</gene>
<organism evidence="2 3">
    <name type="scientific">Lachancea dasiensis</name>
    <dbReference type="NCBI Taxonomy" id="1072105"/>
    <lineage>
        <taxon>Eukaryota</taxon>
        <taxon>Fungi</taxon>
        <taxon>Dikarya</taxon>
        <taxon>Ascomycota</taxon>
        <taxon>Saccharomycotina</taxon>
        <taxon>Saccharomycetes</taxon>
        <taxon>Saccharomycetales</taxon>
        <taxon>Saccharomycetaceae</taxon>
        <taxon>Lachancea</taxon>
    </lineage>
</organism>
<feature type="compositionally biased region" description="Polar residues" evidence="1">
    <location>
        <begin position="16"/>
        <end position="25"/>
    </location>
</feature>
<feature type="region of interest" description="Disordered" evidence="1">
    <location>
        <begin position="125"/>
        <end position="150"/>
    </location>
</feature>
<feature type="compositionally biased region" description="Low complexity" evidence="1">
    <location>
        <begin position="128"/>
        <end position="144"/>
    </location>
</feature>
<accession>A0A1G4IVL4</accession>
<proteinExistence type="predicted"/>
<protein>
    <submittedName>
        <fullName evidence="2">LADA_0B10836g1_1</fullName>
    </submittedName>
</protein>
<evidence type="ECO:0000256" key="1">
    <source>
        <dbReference type="SAM" id="MobiDB-lite"/>
    </source>
</evidence>
<evidence type="ECO:0000313" key="3">
    <source>
        <dbReference type="Proteomes" id="UP000190274"/>
    </source>
</evidence>
<dbReference type="Proteomes" id="UP000190274">
    <property type="component" value="Chromosome B"/>
</dbReference>
<dbReference type="EMBL" id="LT598456">
    <property type="protein sequence ID" value="SCU81030.1"/>
    <property type="molecule type" value="Genomic_DNA"/>
</dbReference>
<feature type="region of interest" description="Disordered" evidence="1">
    <location>
        <begin position="1"/>
        <end position="29"/>
    </location>
</feature>
<feature type="region of interest" description="Disordered" evidence="1">
    <location>
        <begin position="85"/>
        <end position="106"/>
    </location>
</feature>